<reference evidence="1 2" key="1">
    <citation type="journal article" date="2010" name="PLoS Biol.">
        <title>Multi-platform next-generation sequencing of the domestic turkey (Meleagris gallopavo): genome assembly and analysis.</title>
        <authorList>
            <person name="Dalloul R.A."/>
            <person name="Long J.A."/>
            <person name="Zimin A.V."/>
            <person name="Aslam L."/>
            <person name="Beal K."/>
            <person name="Blomberg L.A."/>
            <person name="Bouffard P."/>
            <person name="Burt D.W."/>
            <person name="Crasta O."/>
            <person name="Crooijmans R.P."/>
            <person name="Cooper K."/>
            <person name="Coulombe R.A."/>
            <person name="De S."/>
            <person name="Delany M.E."/>
            <person name="Dodgson J.B."/>
            <person name="Dong J.J."/>
            <person name="Evans C."/>
            <person name="Frederickson K.M."/>
            <person name="Flicek P."/>
            <person name="Florea L."/>
            <person name="Folkerts O."/>
            <person name="Groenen M.A."/>
            <person name="Harkins T.T."/>
            <person name="Herrero J."/>
            <person name="Hoffmann S."/>
            <person name="Megens H.J."/>
            <person name="Jiang A."/>
            <person name="de Jong P."/>
            <person name="Kaiser P."/>
            <person name="Kim H."/>
            <person name="Kim K.W."/>
            <person name="Kim S."/>
            <person name="Langenberger D."/>
            <person name="Lee M.K."/>
            <person name="Lee T."/>
            <person name="Mane S."/>
            <person name="Marcais G."/>
            <person name="Marz M."/>
            <person name="McElroy A.P."/>
            <person name="Modise T."/>
            <person name="Nefedov M."/>
            <person name="Notredame C."/>
            <person name="Paton I.R."/>
            <person name="Payne W.S."/>
            <person name="Pertea G."/>
            <person name="Prickett D."/>
            <person name="Puiu D."/>
            <person name="Qioa D."/>
            <person name="Raineri E."/>
            <person name="Ruffier M."/>
            <person name="Salzberg S.L."/>
            <person name="Schatz M.C."/>
            <person name="Scheuring C."/>
            <person name="Schmidt C.J."/>
            <person name="Schroeder S."/>
            <person name="Searle S.M."/>
            <person name="Smith E.J."/>
            <person name="Smith J."/>
            <person name="Sonstegard T.S."/>
            <person name="Stadler P.F."/>
            <person name="Tafer H."/>
            <person name="Tu Z.J."/>
            <person name="Van Tassell C.P."/>
            <person name="Vilella A.J."/>
            <person name="Williams K.P."/>
            <person name="Yorke J.A."/>
            <person name="Zhang L."/>
            <person name="Zhang H.B."/>
            <person name="Zhang X."/>
            <person name="Zhang Y."/>
            <person name="Reed K.M."/>
        </authorList>
    </citation>
    <scope>NUCLEOTIDE SEQUENCE [LARGE SCALE GENOMIC DNA]</scope>
</reference>
<keyword evidence="2" id="KW-1185">Reference proteome</keyword>
<name>A0A803XTF4_MELGA</name>
<reference evidence="1" key="2">
    <citation type="submission" date="2025-08" db="UniProtKB">
        <authorList>
            <consortium name="Ensembl"/>
        </authorList>
    </citation>
    <scope>IDENTIFICATION</scope>
</reference>
<sequence>MCSVGFWEVPWEQFCASHGINEQNGPSCSNATISFGAKQSPSDLQCRAEPSPVLRTFLYWFEASCCSTNWEVMGRNAPGTLRVHGQISPVGLHDPHNCTWGRVLPHISFAANSTLLQLCEAMGCACPLHQHRAHCTNTEPIAPTQCPLHQHRAHCTNTVPTAPTYCPLHQHRAHCTNTVPIAPTQSPLHQQCPLHQHSVHCTKTEPTAPTQSPLHQHIAHCTNTVPTAPTQSPLHQHNAHCTNTSPLHHYNAHCTNTVTAGTVLSPILAVMLINGSGRWRRADEVVSCLTRQDRCHGALPC</sequence>
<protein>
    <submittedName>
        <fullName evidence="1">Uncharacterized protein</fullName>
    </submittedName>
</protein>
<dbReference type="Proteomes" id="UP000001645">
    <property type="component" value="Chromosome 30"/>
</dbReference>
<dbReference type="AlphaFoldDB" id="A0A803XTF4"/>
<dbReference type="OrthoDB" id="10645919at2759"/>
<dbReference type="InParanoid" id="A0A803XTF4"/>
<dbReference type="Ensembl" id="ENSMGAT00000023206.1">
    <property type="protein sequence ID" value="ENSMGAP00000022800.1"/>
    <property type="gene ID" value="ENSMGAG00000018039.1"/>
</dbReference>
<evidence type="ECO:0000313" key="2">
    <source>
        <dbReference type="Proteomes" id="UP000001645"/>
    </source>
</evidence>
<evidence type="ECO:0000313" key="1">
    <source>
        <dbReference type="Ensembl" id="ENSMGAP00000022800.1"/>
    </source>
</evidence>
<reference evidence="1" key="3">
    <citation type="submission" date="2025-09" db="UniProtKB">
        <authorList>
            <consortium name="Ensembl"/>
        </authorList>
    </citation>
    <scope>IDENTIFICATION</scope>
</reference>
<proteinExistence type="predicted"/>
<accession>A0A803XTF4</accession>
<organism evidence="1 2">
    <name type="scientific">Meleagris gallopavo</name>
    <name type="common">Wild turkey</name>
    <dbReference type="NCBI Taxonomy" id="9103"/>
    <lineage>
        <taxon>Eukaryota</taxon>
        <taxon>Metazoa</taxon>
        <taxon>Chordata</taxon>
        <taxon>Craniata</taxon>
        <taxon>Vertebrata</taxon>
        <taxon>Euteleostomi</taxon>
        <taxon>Archelosauria</taxon>
        <taxon>Archosauria</taxon>
        <taxon>Dinosauria</taxon>
        <taxon>Saurischia</taxon>
        <taxon>Theropoda</taxon>
        <taxon>Coelurosauria</taxon>
        <taxon>Aves</taxon>
        <taxon>Neognathae</taxon>
        <taxon>Galloanserae</taxon>
        <taxon>Galliformes</taxon>
        <taxon>Phasianidae</taxon>
        <taxon>Meleagridinae</taxon>
        <taxon>Meleagris</taxon>
    </lineage>
</organism>